<dbReference type="VEuPathDB" id="FungiDB:I7I51_09016"/>
<organism evidence="1 2">
    <name type="scientific">Ajellomyces capsulatus</name>
    <name type="common">Darling's disease fungus</name>
    <name type="synonym">Histoplasma capsulatum</name>
    <dbReference type="NCBI Taxonomy" id="5037"/>
    <lineage>
        <taxon>Eukaryota</taxon>
        <taxon>Fungi</taxon>
        <taxon>Dikarya</taxon>
        <taxon>Ascomycota</taxon>
        <taxon>Pezizomycotina</taxon>
        <taxon>Eurotiomycetes</taxon>
        <taxon>Eurotiomycetidae</taxon>
        <taxon>Onygenales</taxon>
        <taxon>Ajellomycetaceae</taxon>
        <taxon>Histoplasma</taxon>
    </lineage>
</organism>
<name>A0A8A1M2K4_AJECA</name>
<protein>
    <submittedName>
        <fullName evidence="1">Uncharacterized protein</fullName>
    </submittedName>
</protein>
<evidence type="ECO:0000313" key="1">
    <source>
        <dbReference type="EMBL" id="QSS59580.1"/>
    </source>
</evidence>
<gene>
    <name evidence="1" type="ORF">I7I51_09016</name>
</gene>
<dbReference type="OrthoDB" id="4177339at2759"/>
<evidence type="ECO:0000313" key="2">
    <source>
        <dbReference type="Proteomes" id="UP000663671"/>
    </source>
</evidence>
<accession>A0A8A1M2K4</accession>
<reference evidence="1" key="1">
    <citation type="submission" date="2021-01" db="EMBL/GenBank/DDBJ databases">
        <title>Chromosome-level genome assembly of a human fungal pathogen reveals clustering of transcriptionally co-regulated genes.</title>
        <authorList>
            <person name="Voorhies M."/>
            <person name="Cohen S."/>
            <person name="Shea T.P."/>
            <person name="Petrus S."/>
            <person name="Munoz J.F."/>
            <person name="Poplawski S."/>
            <person name="Goldman W.E."/>
            <person name="Michael T."/>
            <person name="Cuomo C.A."/>
            <person name="Sil A."/>
            <person name="Beyhan S."/>
        </authorList>
    </citation>
    <scope>NUCLEOTIDE SEQUENCE</scope>
    <source>
        <strain evidence="1">WU24</strain>
    </source>
</reference>
<proteinExistence type="predicted"/>
<dbReference type="EMBL" id="CP069109">
    <property type="protein sequence ID" value="QSS59580.1"/>
    <property type="molecule type" value="Genomic_DNA"/>
</dbReference>
<sequence>MSHRLESAGLKIVDFDSSATLEIVQYFGRLKNLLKMAETDHLKKKQPSESAKKELELVAEWIGGNDIRWEYLGGGLYECIDAMLDDKLSRYVEELNPNLDIAFFEYLDPNMPVSSRLAEWLIYTLSVYMGKPQQLTQYPSKSESI</sequence>
<dbReference type="Proteomes" id="UP000663671">
    <property type="component" value="Chromosome 2"/>
</dbReference>
<dbReference type="AlphaFoldDB" id="A0A8A1M2K4"/>